<proteinExistence type="inferred from homology"/>
<feature type="region of interest" description="Disordered" evidence="3">
    <location>
        <begin position="130"/>
        <end position="151"/>
    </location>
</feature>
<dbReference type="Pfam" id="PF04111">
    <property type="entry name" value="APG6"/>
    <property type="match status" value="1"/>
</dbReference>
<dbReference type="EMBL" id="KV921890">
    <property type="protein sequence ID" value="ORE08328.1"/>
    <property type="molecule type" value="Genomic_DNA"/>
</dbReference>
<dbReference type="InterPro" id="IPR041691">
    <property type="entry name" value="Atg6/beclin_CC"/>
</dbReference>
<feature type="coiled-coil region" evidence="2">
    <location>
        <begin position="193"/>
        <end position="310"/>
    </location>
</feature>
<evidence type="ECO:0000256" key="2">
    <source>
        <dbReference type="SAM" id="Coils"/>
    </source>
</evidence>
<dbReference type="GO" id="GO:0034272">
    <property type="term" value="C:phosphatidylinositol 3-kinase complex, class III, type II"/>
    <property type="evidence" value="ECO:0007669"/>
    <property type="project" value="TreeGrafter"/>
</dbReference>
<dbReference type="GO" id="GO:0034271">
    <property type="term" value="C:phosphatidylinositol 3-kinase complex, class III, type I"/>
    <property type="evidence" value="ECO:0007669"/>
    <property type="project" value="TreeGrafter"/>
</dbReference>
<dbReference type="OrthoDB" id="20368at2759"/>
<evidence type="ECO:0000256" key="3">
    <source>
        <dbReference type="SAM" id="MobiDB-lite"/>
    </source>
</evidence>
<feature type="region of interest" description="Disordered" evidence="3">
    <location>
        <begin position="41"/>
        <end position="78"/>
    </location>
</feature>
<dbReference type="GO" id="GO:0045324">
    <property type="term" value="P:late endosome to vacuole transport"/>
    <property type="evidence" value="ECO:0007669"/>
    <property type="project" value="TreeGrafter"/>
</dbReference>
<comment type="similarity">
    <text evidence="1">Belongs to the beclin family.</text>
</comment>
<dbReference type="InterPro" id="IPR007243">
    <property type="entry name" value="Atg6/Beclin"/>
</dbReference>
<dbReference type="GO" id="GO:0000407">
    <property type="term" value="C:phagophore assembly site"/>
    <property type="evidence" value="ECO:0007669"/>
    <property type="project" value="TreeGrafter"/>
</dbReference>
<dbReference type="GO" id="GO:0000045">
    <property type="term" value="P:autophagosome assembly"/>
    <property type="evidence" value="ECO:0007669"/>
    <property type="project" value="TreeGrafter"/>
</dbReference>
<evidence type="ECO:0000259" key="5">
    <source>
        <dbReference type="Pfam" id="PF17675"/>
    </source>
</evidence>
<evidence type="ECO:0000256" key="1">
    <source>
        <dbReference type="ARBA" id="ARBA00005965"/>
    </source>
</evidence>
<dbReference type="Gene3D" id="6.10.250.3110">
    <property type="match status" value="1"/>
</dbReference>
<dbReference type="GO" id="GO:0043548">
    <property type="term" value="F:phosphatidylinositol 3-kinase binding"/>
    <property type="evidence" value="ECO:0007669"/>
    <property type="project" value="TreeGrafter"/>
</dbReference>
<name>A0A1X0R8X5_RHIZD</name>
<feature type="domain" description="Atg6/beclin coiled-coil" evidence="5">
    <location>
        <begin position="190"/>
        <end position="317"/>
    </location>
</feature>
<protein>
    <submittedName>
        <fullName evidence="6">APG6-domain-containing protein</fullName>
    </submittedName>
</protein>
<dbReference type="VEuPathDB" id="FungiDB:BCV72DRAFT_225283"/>
<gene>
    <name evidence="6" type="ORF">BCV72DRAFT_225283</name>
</gene>
<dbReference type="GO" id="GO:0006995">
    <property type="term" value="P:cellular response to nitrogen starvation"/>
    <property type="evidence" value="ECO:0007669"/>
    <property type="project" value="TreeGrafter"/>
</dbReference>
<dbReference type="InterPro" id="IPR038274">
    <property type="entry name" value="Atg6/Beclin_C_sf"/>
</dbReference>
<dbReference type="PANTHER" id="PTHR12768:SF4">
    <property type="entry name" value="BECLIN-1"/>
    <property type="match status" value="1"/>
</dbReference>
<dbReference type="Pfam" id="PF17675">
    <property type="entry name" value="APG6_N"/>
    <property type="match status" value="1"/>
</dbReference>
<evidence type="ECO:0000313" key="6">
    <source>
        <dbReference type="EMBL" id="ORE08328.1"/>
    </source>
</evidence>
<dbReference type="GO" id="GO:0000423">
    <property type="term" value="P:mitophagy"/>
    <property type="evidence" value="ECO:0007669"/>
    <property type="project" value="TreeGrafter"/>
</dbReference>
<dbReference type="AlphaFoldDB" id="A0A1X0R8X5"/>
<dbReference type="Proteomes" id="UP000242414">
    <property type="component" value="Unassembled WGS sequence"/>
</dbReference>
<evidence type="ECO:0000259" key="4">
    <source>
        <dbReference type="Pfam" id="PF04111"/>
    </source>
</evidence>
<dbReference type="GO" id="GO:0030674">
    <property type="term" value="F:protein-macromolecule adaptor activity"/>
    <property type="evidence" value="ECO:0007669"/>
    <property type="project" value="TreeGrafter"/>
</dbReference>
<reference evidence="6" key="1">
    <citation type="journal article" date="2016" name="Proc. Natl. Acad. Sci. U.S.A.">
        <title>Lipid metabolic changes in an early divergent fungus govern the establishment of a mutualistic symbiosis with endobacteria.</title>
        <authorList>
            <person name="Lastovetsky O.A."/>
            <person name="Gaspar M.L."/>
            <person name="Mondo S.J."/>
            <person name="LaButti K.M."/>
            <person name="Sandor L."/>
            <person name="Grigoriev I.V."/>
            <person name="Henry S.A."/>
            <person name="Pawlowska T.E."/>
        </authorList>
    </citation>
    <scope>NUCLEOTIDE SEQUENCE [LARGE SCALE GENOMIC DNA]</scope>
    <source>
        <strain evidence="6">ATCC 52814</strain>
    </source>
</reference>
<accession>A0A1X0R8X5</accession>
<dbReference type="PANTHER" id="PTHR12768">
    <property type="entry name" value="BECLIN 1"/>
    <property type="match status" value="1"/>
</dbReference>
<organism evidence="6">
    <name type="scientific">Rhizopus microsporus var. microsporus</name>
    <dbReference type="NCBI Taxonomy" id="86635"/>
    <lineage>
        <taxon>Eukaryota</taxon>
        <taxon>Fungi</taxon>
        <taxon>Fungi incertae sedis</taxon>
        <taxon>Mucoromycota</taxon>
        <taxon>Mucoromycotina</taxon>
        <taxon>Mucoromycetes</taxon>
        <taxon>Mucorales</taxon>
        <taxon>Mucorineae</taxon>
        <taxon>Rhizopodaceae</taxon>
        <taxon>Rhizopus</taxon>
    </lineage>
</organism>
<dbReference type="Gene3D" id="1.10.418.40">
    <property type="entry name" value="Autophagy protein 6/Beclin 1"/>
    <property type="match status" value="1"/>
</dbReference>
<keyword evidence="2" id="KW-0175">Coiled coil</keyword>
<feature type="domain" description="Atg6 BARA" evidence="4">
    <location>
        <begin position="321"/>
        <end position="496"/>
    </location>
</feature>
<sequence length="506" mass="58068">MSFSCQRCNQSLKIDDSLMNLEQAAADMLIAPLLAEEQYEAQEHQKRASNKTTFPEPMSRKLMGIKKPSSTPSYTTLDKRRSFPVSESFVMLPHPQAIHHTSSSSSHIRSTSTTARPVSLLTSKSTTVLGSASKSTATTAQDNGSSFMSSPSAAAIEEANWTRNNSLSHRLKVANRLFDIMSSKSNVDHPLCQECTDMLLEALEKQLEDVSRERDCYIEFMKKVKDSKLSDEEEQELKKQLEELQVAEDEALEELSGLQEEEKRLEQELQSLEQDLKLLNQEEDQFWEKCNEYQLDLDAFQNERDSINLKYDHDVRQYEKLQKTVVYNDAFCISHDGPFGTINGFRLGRLSTHPVEWNEINAAWGQTLLLLYTIANKLKFQFQTYRLVPMGSFSRVEKIEGDSVLSYELYGSGDFGLNRMFLNRRFDHAMVAVLNCLKQLTDFAEEKDKSLRLPYRINKDKIGDLSIRLQFNQDESWTKALRYMLTNMKWILVFASRANTSNEPSK</sequence>
<dbReference type="InterPro" id="IPR040455">
    <property type="entry name" value="Atg6_BARA"/>
</dbReference>